<evidence type="ECO:0000313" key="3">
    <source>
        <dbReference type="EMBL" id="KAJ4783977.1"/>
    </source>
</evidence>
<accession>A0AAV8F173</accession>
<dbReference type="Gene3D" id="3.10.20.90">
    <property type="entry name" value="Phosphatidylinositol 3-kinase Catalytic Subunit, Chain A, domain 1"/>
    <property type="match status" value="3"/>
</dbReference>
<evidence type="ECO:0000256" key="1">
    <source>
        <dbReference type="ARBA" id="ARBA00022499"/>
    </source>
</evidence>
<dbReference type="InterPro" id="IPR019954">
    <property type="entry name" value="Ubiquitin_CS"/>
</dbReference>
<dbReference type="PRINTS" id="PR00348">
    <property type="entry name" value="UBIQUITIN"/>
</dbReference>
<keyword evidence="1" id="KW-1017">Isopeptide bond</keyword>
<dbReference type="InterPro" id="IPR000626">
    <property type="entry name" value="Ubiquitin-like_dom"/>
</dbReference>
<dbReference type="CDD" id="cd17039">
    <property type="entry name" value="Ubl_ubiquitin_like"/>
    <property type="match status" value="1"/>
</dbReference>
<dbReference type="AlphaFoldDB" id="A0AAV8F173"/>
<organism evidence="3 4">
    <name type="scientific">Rhynchospora pubera</name>
    <dbReference type="NCBI Taxonomy" id="906938"/>
    <lineage>
        <taxon>Eukaryota</taxon>
        <taxon>Viridiplantae</taxon>
        <taxon>Streptophyta</taxon>
        <taxon>Embryophyta</taxon>
        <taxon>Tracheophyta</taxon>
        <taxon>Spermatophyta</taxon>
        <taxon>Magnoliopsida</taxon>
        <taxon>Liliopsida</taxon>
        <taxon>Poales</taxon>
        <taxon>Cyperaceae</taxon>
        <taxon>Cyperoideae</taxon>
        <taxon>Rhynchosporeae</taxon>
        <taxon>Rhynchospora</taxon>
    </lineage>
</organism>
<evidence type="ECO:0000313" key="4">
    <source>
        <dbReference type="Proteomes" id="UP001140206"/>
    </source>
</evidence>
<sequence length="271" mass="30680">MRNGTTKVVKIDCESPVDDVKVHLKPKMQIFVIGYHVKIIPLQVESTQTVGSIKAMIQNARSIPSDSTSLWYGNEKLDDSQTVADSGIHERSTLVVRSVVDLKINIKTWKRKTFIVDTNSSETVANLKKRIADQEGIPESKQRLKFRKHVLEDSDVLADCNIMNESKLDLALCCGKCMFVYGTDCQDLDKSHRGDMSIFIKTLTGKTIPLEIATSDTIKHVKAKIQEREGIPPDQQRLIFNGMQLQDERTLADYNIRKEDILHLVLRLRGC</sequence>
<dbReference type="Pfam" id="PF00240">
    <property type="entry name" value="ubiquitin"/>
    <property type="match status" value="3"/>
</dbReference>
<dbReference type="PROSITE" id="PS50053">
    <property type="entry name" value="UBIQUITIN_2"/>
    <property type="match status" value="3"/>
</dbReference>
<reference evidence="3" key="1">
    <citation type="submission" date="2022-08" db="EMBL/GenBank/DDBJ databases">
        <authorList>
            <person name="Marques A."/>
        </authorList>
    </citation>
    <scope>NUCLEOTIDE SEQUENCE</scope>
    <source>
        <strain evidence="3">RhyPub2mFocal</strain>
        <tissue evidence="3">Leaves</tissue>
    </source>
</reference>
<protein>
    <submittedName>
        <fullName evidence="3">Polyubiquitin</fullName>
    </submittedName>
</protein>
<dbReference type="FunFam" id="3.10.20.90:FF:000160">
    <property type="entry name" value="Polyubiquitin-C"/>
    <property type="match status" value="1"/>
</dbReference>
<dbReference type="SMART" id="SM00213">
    <property type="entry name" value="UBQ"/>
    <property type="match status" value="3"/>
</dbReference>
<feature type="domain" description="Ubiquitin-like" evidence="2">
    <location>
        <begin position="196"/>
        <end position="271"/>
    </location>
</feature>
<keyword evidence="4" id="KW-1185">Reference proteome</keyword>
<comment type="caution">
    <text evidence="3">The sequence shown here is derived from an EMBL/GenBank/DDBJ whole genome shotgun (WGS) entry which is preliminary data.</text>
</comment>
<dbReference type="InterPro" id="IPR019956">
    <property type="entry name" value="Ubiquitin_dom"/>
</dbReference>
<feature type="domain" description="Ubiquitin-like" evidence="2">
    <location>
        <begin position="20"/>
        <end position="96"/>
    </location>
</feature>
<dbReference type="InterPro" id="IPR050158">
    <property type="entry name" value="Ubiquitin_ubiquitin-like"/>
</dbReference>
<name>A0AAV8F173_9POAL</name>
<gene>
    <name evidence="3" type="ORF">LUZ62_035223</name>
</gene>
<dbReference type="PROSITE" id="PS00299">
    <property type="entry name" value="UBIQUITIN_1"/>
    <property type="match status" value="1"/>
</dbReference>
<dbReference type="EMBL" id="JAMFTS010000002">
    <property type="protein sequence ID" value="KAJ4783977.1"/>
    <property type="molecule type" value="Genomic_DNA"/>
</dbReference>
<dbReference type="GO" id="GO:0003729">
    <property type="term" value="F:mRNA binding"/>
    <property type="evidence" value="ECO:0007669"/>
    <property type="project" value="UniProtKB-ARBA"/>
</dbReference>
<evidence type="ECO:0000259" key="2">
    <source>
        <dbReference type="PROSITE" id="PS50053"/>
    </source>
</evidence>
<feature type="domain" description="Ubiquitin-like" evidence="2">
    <location>
        <begin position="102"/>
        <end position="172"/>
    </location>
</feature>
<dbReference type="PANTHER" id="PTHR10666">
    <property type="entry name" value="UBIQUITIN"/>
    <property type="match status" value="1"/>
</dbReference>
<dbReference type="SUPFAM" id="SSF54236">
    <property type="entry name" value="Ubiquitin-like"/>
    <property type="match status" value="3"/>
</dbReference>
<dbReference type="InterPro" id="IPR029071">
    <property type="entry name" value="Ubiquitin-like_domsf"/>
</dbReference>
<proteinExistence type="predicted"/>
<dbReference type="Proteomes" id="UP001140206">
    <property type="component" value="Chromosome 2"/>
</dbReference>